<name>A0ABQ5AET7_9ASTR</name>
<reference evidence="2" key="1">
    <citation type="journal article" date="2022" name="Int. J. Mol. Sci.">
        <title>Draft Genome of Tanacetum Coccineum: Genomic Comparison of Closely Related Tanacetum-Family Plants.</title>
        <authorList>
            <person name="Yamashiro T."/>
            <person name="Shiraishi A."/>
            <person name="Nakayama K."/>
            <person name="Satake H."/>
        </authorList>
    </citation>
    <scope>NUCLEOTIDE SEQUENCE</scope>
</reference>
<proteinExistence type="predicted"/>
<keyword evidence="3" id="KW-1185">Reference proteome</keyword>
<dbReference type="Proteomes" id="UP001151760">
    <property type="component" value="Unassembled WGS sequence"/>
</dbReference>
<sequence length="250" mass="28533">MKGIKALQSHFTSLSDDLKDFGSVSTFKRTFSQDMDLLEKHITREILHEFDCKTALTKLRSMLENTFNSKLRECLQNYIALETYSVKDTIIVVMENTCSGKENSSSDTAFSKSVKESSLDSKTKDYDSQRTDKYFAEYTGMKVKQFREILLKHMGNVKKYVAERTRHKSLYDIRVNKRQMQTQESMVDLGKALDVGLVVIESSGTESKVQDESSRSGNDTDVDDADIRPIYDEEPMAEVQLTSECNIFAT</sequence>
<reference evidence="2" key="2">
    <citation type="submission" date="2022-01" db="EMBL/GenBank/DDBJ databases">
        <authorList>
            <person name="Yamashiro T."/>
            <person name="Shiraishi A."/>
            <person name="Satake H."/>
            <person name="Nakayama K."/>
        </authorList>
    </citation>
    <scope>NUCLEOTIDE SEQUENCE</scope>
</reference>
<feature type="region of interest" description="Disordered" evidence="1">
    <location>
        <begin position="204"/>
        <end position="225"/>
    </location>
</feature>
<dbReference type="EMBL" id="BQNB010012165">
    <property type="protein sequence ID" value="GJT00057.1"/>
    <property type="molecule type" value="Genomic_DNA"/>
</dbReference>
<comment type="caution">
    <text evidence="2">The sequence shown here is derived from an EMBL/GenBank/DDBJ whole genome shotgun (WGS) entry which is preliminary data.</text>
</comment>
<accession>A0ABQ5AET7</accession>
<evidence type="ECO:0000256" key="1">
    <source>
        <dbReference type="SAM" id="MobiDB-lite"/>
    </source>
</evidence>
<evidence type="ECO:0000313" key="2">
    <source>
        <dbReference type="EMBL" id="GJT00057.1"/>
    </source>
</evidence>
<evidence type="ECO:0000313" key="3">
    <source>
        <dbReference type="Proteomes" id="UP001151760"/>
    </source>
</evidence>
<protein>
    <submittedName>
        <fullName evidence="2">Uncharacterized protein</fullName>
    </submittedName>
</protein>
<organism evidence="2 3">
    <name type="scientific">Tanacetum coccineum</name>
    <dbReference type="NCBI Taxonomy" id="301880"/>
    <lineage>
        <taxon>Eukaryota</taxon>
        <taxon>Viridiplantae</taxon>
        <taxon>Streptophyta</taxon>
        <taxon>Embryophyta</taxon>
        <taxon>Tracheophyta</taxon>
        <taxon>Spermatophyta</taxon>
        <taxon>Magnoliopsida</taxon>
        <taxon>eudicotyledons</taxon>
        <taxon>Gunneridae</taxon>
        <taxon>Pentapetalae</taxon>
        <taxon>asterids</taxon>
        <taxon>campanulids</taxon>
        <taxon>Asterales</taxon>
        <taxon>Asteraceae</taxon>
        <taxon>Asteroideae</taxon>
        <taxon>Anthemideae</taxon>
        <taxon>Anthemidinae</taxon>
        <taxon>Tanacetum</taxon>
    </lineage>
</organism>
<gene>
    <name evidence="2" type="ORF">Tco_0821226</name>
</gene>